<accession>A0AAD3SIT5</accession>
<protein>
    <submittedName>
        <fullName evidence="10">Uncharacterized protein</fullName>
    </submittedName>
</protein>
<dbReference type="AlphaFoldDB" id="A0AAD3SIT5"/>
<evidence type="ECO:0000259" key="9">
    <source>
        <dbReference type="PROSITE" id="PS51294"/>
    </source>
</evidence>
<evidence type="ECO:0000313" key="10">
    <source>
        <dbReference type="EMBL" id="GMH11842.1"/>
    </source>
</evidence>
<name>A0AAD3SIT5_NEPGR</name>
<feature type="compositionally biased region" description="Low complexity" evidence="7">
    <location>
        <begin position="225"/>
        <end position="236"/>
    </location>
</feature>
<dbReference type="InterPro" id="IPR017930">
    <property type="entry name" value="Myb_dom"/>
</dbReference>
<evidence type="ECO:0000256" key="3">
    <source>
        <dbReference type="ARBA" id="ARBA00023015"/>
    </source>
</evidence>
<keyword evidence="4" id="KW-0238">DNA-binding</keyword>
<gene>
    <name evidence="10" type="ORF">Nepgr_013683</name>
</gene>
<feature type="domain" description="Myb-like" evidence="8">
    <location>
        <begin position="63"/>
        <end position="113"/>
    </location>
</feature>
<dbReference type="GO" id="GO:0003677">
    <property type="term" value="F:DNA binding"/>
    <property type="evidence" value="ECO:0007669"/>
    <property type="project" value="UniProtKB-KW"/>
</dbReference>
<dbReference type="PANTHER" id="PTHR48000">
    <property type="entry name" value="OS09G0431300 PROTEIN"/>
    <property type="match status" value="1"/>
</dbReference>
<dbReference type="InterPro" id="IPR009057">
    <property type="entry name" value="Homeodomain-like_sf"/>
</dbReference>
<dbReference type="PROSITE" id="PS50090">
    <property type="entry name" value="MYB_LIKE"/>
    <property type="match status" value="2"/>
</dbReference>
<keyword evidence="2" id="KW-0677">Repeat</keyword>
<dbReference type="Proteomes" id="UP001279734">
    <property type="component" value="Unassembled WGS sequence"/>
</dbReference>
<keyword evidence="3" id="KW-0805">Transcription regulation</keyword>
<evidence type="ECO:0000256" key="4">
    <source>
        <dbReference type="ARBA" id="ARBA00023125"/>
    </source>
</evidence>
<evidence type="ECO:0000256" key="5">
    <source>
        <dbReference type="ARBA" id="ARBA00023163"/>
    </source>
</evidence>
<feature type="domain" description="HTH myb-type" evidence="9">
    <location>
        <begin position="9"/>
        <end position="62"/>
    </location>
</feature>
<organism evidence="10 11">
    <name type="scientific">Nepenthes gracilis</name>
    <name type="common">Slender pitcher plant</name>
    <dbReference type="NCBI Taxonomy" id="150966"/>
    <lineage>
        <taxon>Eukaryota</taxon>
        <taxon>Viridiplantae</taxon>
        <taxon>Streptophyta</taxon>
        <taxon>Embryophyta</taxon>
        <taxon>Tracheophyta</taxon>
        <taxon>Spermatophyta</taxon>
        <taxon>Magnoliopsida</taxon>
        <taxon>eudicotyledons</taxon>
        <taxon>Gunneridae</taxon>
        <taxon>Pentapetalae</taxon>
        <taxon>Caryophyllales</taxon>
        <taxon>Nepenthaceae</taxon>
        <taxon>Nepenthes</taxon>
    </lineage>
</organism>
<dbReference type="Pfam" id="PF00249">
    <property type="entry name" value="Myb_DNA-binding"/>
    <property type="match status" value="2"/>
</dbReference>
<sequence>MGRAPCCDKSKVKRGPWSPEEDETLKNYVNKYGTGGNWIAFPHKAGLRRCGKSCRLRWLNYLRPNIKRGGFTEEEDNIIISLYAKIGSRWSVIASNLPGRTDNDVKNYWNTKLKKKLFGRNRSNSHLSTKATTTTIDDPIPNLNNINLHGSSSSLTAANDFFIDDQLYIPSFSTPLTQSKLTAFTYDSYNLITDELHTRSLVPGLIQYPTPQGHQATNSSSQEASRTISGSPSSSSLTLDQKSRLFFPFANMGDDILLGDFGLGFADDRGGVGYCGQDDDEQYEIKHQVHSFSRCY</sequence>
<evidence type="ECO:0000256" key="1">
    <source>
        <dbReference type="ARBA" id="ARBA00004123"/>
    </source>
</evidence>
<dbReference type="InterPro" id="IPR001005">
    <property type="entry name" value="SANT/Myb"/>
</dbReference>
<dbReference type="FunFam" id="1.10.10.60:FF:000015">
    <property type="entry name" value="Transcription factor RAX3"/>
    <property type="match status" value="1"/>
</dbReference>
<evidence type="ECO:0000256" key="7">
    <source>
        <dbReference type="SAM" id="MobiDB-lite"/>
    </source>
</evidence>
<comment type="subcellular location">
    <subcellularLocation>
        <location evidence="1">Nucleus</location>
    </subcellularLocation>
</comment>
<evidence type="ECO:0000256" key="6">
    <source>
        <dbReference type="ARBA" id="ARBA00023242"/>
    </source>
</evidence>
<keyword evidence="6" id="KW-0539">Nucleus</keyword>
<evidence type="ECO:0000256" key="2">
    <source>
        <dbReference type="ARBA" id="ARBA00022737"/>
    </source>
</evidence>
<feature type="domain" description="Myb-like" evidence="8">
    <location>
        <begin position="9"/>
        <end position="62"/>
    </location>
</feature>
<feature type="compositionally biased region" description="Polar residues" evidence="7">
    <location>
        <begin position="210"/>
        <end position="224"/>
    </location>
</feature>
<evidence type="ECO:0000259" key="8">
    <source>
        <dbReference type="PROSITE" id="PS50090"/>
    </source>
</evidence>
<keyword evidence="11" id="KW-1185">Reference proteome</keyword>
<reference evidence="10" key="1">
    <citation type="submission" date="2023-05" db="EMBL/GenBank/DDBJ databases">
        <title>Nepenthes gracilis genome sequencing.</title>
        <authorList>
            <person name="Fukushima K."/>
        </authorList>
    </citation>
    <scope>NUCLEOTIDE SEQUENCE</scope>
    <source>
        <strain evidence="10">SING2019-196</strain>
    </source>
</reference>
<dbReference type="SUPFAM" id="SSF46689">
    <property type="entry name" value="Homeodomain-like"/>
    <property type="match status" value="1"/>
</dbReference>
<keyword evidence="5" id="KW-0804">Transcription</keyword>
<dbReference type="SMART" id="SM00717">
    <property type="entry name" value="SANT"/>
    <property type="match status" value="2"/>
</dbReference>
<dbReference type="GO" id="GO:0005634">
    <property type="term" value="C:nucleus"/>
    <property type="evidence" value="ECO:0007669"/>
    <property type="project" value="UniProtKB-SubCell"/>
</dbReference>
<dbReference type="PANTHER" id="PTHR48000:SF46">
    <property type="entry name" value="TRANSCRIPTION FACTOR MYB36"/>
    <property type="match status" value="1"/>
</dbReference>
<feature type="domain" description="HTH myb-type" evidence="9">
    <location>
        <begin position="63"/>
        <end position="117"/>
    </location>
</feature>
<evidence type="ECO:0000313" key="11">
    <source>
        <dbReference type="Proteomes" id="UP001279734"/>
    </source>
</evidence>
<dbReference type="CDD" id="cd00167">
    <property type="entry name" value="SANT"/>
    <property type="match status" value="2"/>
</dbReference>
<dbReference type="PROSITE" id="PS51294">
    <property type="entry name" value="HTH_MYB"/>
    <property type="match status" value="2"/>
</dbReference>
<comment type="caution">
    <text evidence="10">The sequence shown here is derived from an EMBL/GenBank/DDBJ whole genome shotgun (WGS) entry which is preliminary data.</text>
</comment>
<dbReference type="Gene3D" id="1.10.10.60">
    <property type="entry name" value="Homeodomain-like"/>
    <property type="match status" value="2"/>
</dbReference>
<dbReference type="EMBL" id="BSYO01000011">
    <property type="protein sequence ID" value="GMH11842.1"/>
    <property type="molecule type" value="Genomic_DNA"/>
</dbReference>
<feature type="region of interest" description="Disordered" evidence="7">
    <location>
        <begin position="210"/>
        <end position="237"/>
    </location>
</feature>
<proteinExistence type="predicted"/>